<evidence type="ECO:0000256" key="1">
    <source>
        <dbReference type="ARBA" id="ARBA00023002"/>
    </source>
</evidence>
<reference evidence="3" key="1">
    <citation type="journal article" date="2014" name="Int. J. Syst. Evol. Microbiol.">
        <title>Complete genome sequence of Corynebacterium casei LMG S-19264T (=DSM 44701T), isolated from a smear-ripened cheese.</title>
        <authorList>
            <consortium name="US DOE Joint Genome Institute (JGI-PGF)"/>
            <person name="Walter F."/>
            <person name="Albersmeier A."/>
            <person name="Kalinowski J."/>
            <person name="Ruckert C."/>
        </authorList>
    </citation>
    <scope>NUCLEOTIDE SEQUENCE</scope>
    <source>
        <strain evidence="3">JCM 19596</strain>
    </source>
</reference>
<dbReference type="Gene3D" id="3.50.50.60">
    <property type="entry name" value="FAD/NAD(P)-binding domain"/>
    <property type="match status" value="1"/>
</dbReference>
<dbReference type="GO" id="GO:0016491">
    <property type="term" value="F:oxidoreductase activity"/>
    <property type="evidence" value="ECO:0007669"/>
    <property type="project" value="UniProtKB-KW"/>
</dbReference>
<name>A0A830FQW9_9EURY</name>
<feature type="domain" description="FAD dependent oxidoreductase" evidence="2">
    <location>
        <begin position="5"/>
        <end position="331"/>
    </location>
</feature>
<proteinExistence type="predicted"/>
<dbReference type="PANTHER" id="PTHR13847:SF287">
    <property type="entry name" value="FAD-DEPENDENT OXIDOREDUCTASE DOMAIN-CONTAINING PROTEIN 1"/>
    <property type="match status" value="1"/>
</dbReference>
<keyword evidence="1" id="KW-0560">Oxidoreductase</keyword>
<gene>
    <name evidence="3" type="ORF">GCM10009039_33030</name>
</gene>
<dbReference type="OrthoDB" id="168391at2157"/>
<dbReference type="EMBL" id="BMPG01000007">
    <property type="protein sequence ID" value="GGL72459.1"/>
    <property type="molecule type" value="Genomic_DNA"/>
</dbReference>
<dbReference type="Pfam" id="PF01266">
    <property type="entry name" value="DAO"/>
    <property type="match status" value="1"/>
</dbReference>
<dbReference type="PANTHER" id="PTHR13847">
    <property type="entry name" value="SARCOSINE DEHYDROGENASE-RELATED"/>
    <property type="match status" value="1"/>
</dbReference>
<evidence type="ECO:0000259" key="2">
    <source>
        <dbReference type="Pfam" id="PF01266"/>
    </source>
</evidence>
<evidence type="ECO:0000313" key="3">
    <source>
        <dbReference type="EMBL" id="GGL72459.1"/>
    </source>
</evidence>
<protein>
    <submittedName>
        <fullName evidence="3">Sarcosine oxidase</fullName>
    </submittedName>
</protein>
<dbReference type="InterPro" id="IPR006076">
    <property type="entry name" value="FAD-dep_OxRdtase"/>
</dbReference>
<dbReference type="Gene3D" id="3.30.9.10">
    <property type="entry name" value="D-Amino Acid Oxidase, subunit A, domain 2"/>
    <property type="match status" value="1"/>
</dbReference>
<sequence length="364" mass="38731">MTVSVAVVGAGAVGLTAAYDLAEAGADVTVFERETVGAGSSGRAAGVLYDAYSDAVDARIADRALDRFRAFSGRGDFAFHETPYVQFATDAERADVIEETVFHLQAQDRDVSVISRDDLEREFPHVDWSDVEGAMVARNAGYADPATYPALLADLARERGVDVRERTPAELTLDPTAVNGDPFDAVAVAAGAHTKQVLADAGLSVPLKPYRVQALVATGPPVPMFHDATAGYYARPHPQGILAGDGTEPREFDPDDWNREGDGWFEARTLAALRERLRGDISLHRSWAGLCVATPDGDPLLGELADGVYVAAGWQGHGFMRAPATGEALADAVLGRDGIDVAPFDPARFDGDESFAIREGMDIG</sequence>
<dbReference type="InterPro" id="IPR036188">
    <property type="entry name" value="FAD/NAD-bd_sf"/>
</dbReference>
<keyword evidence="4" id="KW-1185">Reference proteome</keyword>
<dbReference type="SUPFAM" id="SSF51905">
    <property type="entry name" value="FAD/NAD(P)-binding domain"/>
    <property type="match status" value="1"/>
</dbReference>
<accession>A0A830FQW9</accession>
<organism evidence="3 4">
    <name type="scientific">Halocalculus aciditolerans</name>
    <dbReference type="NCBI Taxonomy" id="1383812"/>
    <lineage>
        <taxon>Archaea</taxon>
        <taxon>Methanobacteriati</taxon>
        <taxon>Methanobacteriota</taxon>
        <taxon>Stenosarchaea group</taxon>
        <taxon>Halobacteria</taxon>
        <taxon>Halobacteriales</taxon>
        <taxon>Halobacteriaceae</taxon>
        <taxon>Halocalculus</taxon>
    </lineage>
</organism>
<dbReference type="GO" id="GO:0005737">
    <property type="term" value="C:cytoplasm"/>
    <property type="evidence" value="ECO:0007669"/>
    <property type="project" value="TreeGrafter"/>
</dbReference>
<dbReference type="AlphaFoldDB" id="A0A830FQW9"/>
<comment type="caution">
    <text evidence="3">The sequence shown here is derived from an EMBL/GenBank/DDBJ whole genome shotgun (WGS) entry which is preliminary data.</text>
</comment>
<dbReference type="PRINTS" id="PR00419">
    <property type="entry name" value="ADXRDTASE"/>
</dbReference>
<reference evidence="3" key="2">
    <citation type="submission" date="2020-09" db="EMBL/GenBank/DDBJ databases">
        <authorList>
            <person name="Sun Q."/>
            <person name="Ohkuma M."/>
        </authorList>
    </citation>
    <scope>NUCLEOTIDE SEQUENCE</scope>
    <source>
        <strain evidence="3">JCM 19596</strain>
    </source>
</reference>
<dbReference type="Proteomes" id="UP000607197">
    <property type="component" value="Unassembled WGS sequence"/>
</dbReference>
<dbReference type="RefSeq" id="WP_188980868.1">
    <property type="nucleotide sequence ID" value="NZ_BMPG01000007.1"/>
</dbReference>
<evidence type="ECO:0000313" key="4">
    <source>
        <dbReference type="Proteomes" id="UP000607197"/>
    </source>
</evidence>